<dbReference type="Proteomes" id="UP000182444">
    <property type="component" value="Chromosome 1D"/>
</dbReference>
<keyword evidence="4" id="KW-0963">Cytoplasm</keyword>
<evidence type="ECO:0000256" key="5">
    <source>
        <dbReference type="ARBA" id="ARBA00025222"/>
    </source>
</evidence>
<dbReference type="InterPro" id="IPR043129">
    <property type="entry name" value="ATPase_NBD"/>
</dbReference>
<name>A0A1D8NEE8_YARLL</name>
<evidence type="ECO:0000313" key="9">
    <source>
        <dbReference type="Proteomes" id="UP000182444"/>
    </source>
</evidence>
<gene>
    <name evidence="8" type="ORF">YALI1_D16431g</name>
</gene>
<dbReference type="InterPro" id="IPR004000">
    <property type="entry name" value="Actin"/>
</dbReference>
<dbReference type="eggNOG" id="KOG0680">
    <property type="taxonomic scope" value="Eukaryota"/>
</dbReference>
<comment type="similarity">
    <text evidence="2">Belongs to the actin family. ARP6 subfamily.</text>
</comment>
<dbReference type="EMBL" id="CP017556">
    <property type="protein sequence ID" value="AOW04009.1"/>
    <property type="molecule type" value="Genomic_DNA"/>
</dbReference>
<evidence type="ECO:0000256" key="4">
    <source>
        <dbReference type="ARBA" id="ARBA00022490"/>
    </source>
</evidence>
<dbReference type="GeneID" id="2910814"/>
<reference evidence="8 9" key="1">
    <citation type="journal article" date="2016" name="PLoS ONE">
        <title>Sequence Assembly of Yarrowia lipolytica Strain W29/CLIB89 Shows Transposable Element Diversity.</title>
        <authorList>
            <person name="Magnan C."/>
            <person name="Yu J."/>
            <person name="Chang I."/>
            <person name="Jahn E."/>
            <person name="Kanomata Y."/>
            <person name="Wu J."/>
            <person name="Zeller M."/>
            <person name="Oakes M."/>
            <person name="Baldi P."/>
            <person name="Sandmeyer S."/>
        </authorList>
    </citation>
    <scope>NUCLEOTIDE SEQUENCE [LARGE SCALE GENOMIC DNA]</scope>
    <source>
        <strain evidence="9">CLIB89(W29)</strain>
    </source>
</reference>
<dbReference type="RefSeq" id="XP_502780.2">
    <property type="nucleotide sequence ID" value="XM_502780.3"/>
</dbReference>
<evidence type="ECO:0000256" key="7">
    <source>
        <dbReference type="ARBA" id="ARBA00073820"/>
    </source>
</evidence>
<dbReference type="Pfam" id="PF00022">
    <property type="entry name" value="Actin"/>
    <property type="match status" value="1"/>
</dbReference>
<dbReference type="CDD" id="cd10210">
    <property type="entry name" value="ASKHA_NBD_Arp6"/>
    <property type="match status" value="1"/>
</dbReference>
<sequence>MHIRRMSGSTLVDISITTMILDNGSYAIKSDRTGDAETPNALIRGRDKTVYVGQDLTKCKDYASLVFKRPSEKGQLINWDIQKAVWDNLFYNPQTGVDTDSSLLLTQYPLTLPQVSANIDQVVFEEYGFEQYHRTEAANLVAWSSGQCLDACLVVDAGFNATHVTPVLFGQVHEPGIRRVNVGGKTMTNLLKETVSFRHYNMMDETYIINRVKEKVCFVSQDFDKDLDLAKKTKSLQVEYALPDYKTTKLGYVVDRKQHDISELQTLKLGNERFTMPEILFDPSIIDLQQSGLCETIAESIQASPKEFRSLLCSNIVIVGGCAKLPGFQSRLEKDLRPLIPSEYHMKTRLDDKPDFTTLQGGKVLVDQPGFSNLCVTKQEYDEYGWRLCRQRFQGETFDEDTESA</sequence>
<organism evidence="8 9">
    <name type="scientific">Yarrowia lipolytica</name>
    <name type="common">Candida lipolytica</name>
    <dbReference type="NCBI Taxonomy" id="4952"/>
    <lineage>
        <taxon>Eukaryota</taxon>
        <taxon>Fungi</taxon>
        <taxon>Dikarya</taxon>
        <taxon>Ascomycota</taxon>
        <taxon>Saccharomycotina</taxon>
        <taxon>Dipodascomycetes</taxon>
        <taxon>Dipodascales</taxon>
        <taxon>Dipodascales incertae sedis</taxon>
        <taxon>Yarrowia</taxon>
    </lineage>
</organism>
<comment type="subunit">
    <text evidence="6">Component of the SWR1 chromatin remodeling complex.</text>
</comment>
<evidence type="ECO:0000256" key="6">
    <source>
        <dbReference type="ARBA" id="ARBA00063309"/>
    </source>
</evidence>
<dbReference type="Gene3D" id="3.90.640.10">
    <property type="entry name" value="Actin, Chain A, domain 4"/>
    <property type="match status" value="1"/>
</dbReference>
<dbReference type="VEuPathDB" id="FungiDB:YALI1_D16431g"/>
<dbReference type="GO" id="GO:0005737">
    <property type="term" value="C:cytoplasm"/>
    <property type="evidence" value="ECO:0007669"/>
    <property type="project" value="UniProtKB-SubCell"/>
</dbReference>
<evidence type="ECO:0000256" key="2">
    <source>
        <dbReference type="ARBA" id="ARBA00005665"/>
    </source>
</evidence>
<dbReference type="FunFam" id="3.90.640.10:FF:000014">
    <property type="entry name" value="Putative actin-related protein 6"/>
    <property type="match status" value="1"/>
</dbReference>
<dbReference type="SMART" id="SM00268">
    <property type="entry name" value="ACTIN"/>
    <property type="match status" value="1"/>
</dbReference>
<dbReference type="PANTHER" id="PTHR11937">
    <property type="entry name" value="ACTIN"/>
    <property type="match status" value="1"/>
</dbReference>
<comment type="function">
    <text evidence="5">Component of the SWR1 complex which mediates the ATP-dependent exchange of histone H2A for the H2A variant HZT1 leading to transcriptional regulation of selected genes by chromatin remodeling. Involved in chromosome stability.</text>
</comment>
<dbReference type="SUPFAM" id="SSF53067">
    <property type="entry name" value="Actin-like ATPase domain"/>
    <property type="match status" value="2"/>
</dbReference>
<accession>A0A1D8NEE8</accession>
<protein>
    <recommendedName>
        <fullName evidence="3">Actin-like protein ARP6</fullName>
    </recommendedName>
    <alternativeName>
        <fullName evidence="7">Actin-like protein arp6</fullName>
    </alternativeName>
</protein>
<evidence type="ECO:0000313" key="8">
    <source>
        <dbReference type="EMBL" id="AOW04009.1"/>
    </source>
</evidence>
<evidence type="ECO:0000256" key="1">
    <source>
        <dbReference type="ARBA" id="ARBA00004496"/>
    </source>
</evidence>
<evidence type="ECO:0000256" key="3">
    <source>
        <dbReference type="ARBA" id="ARBA00018633"/>
    </source>
</evidence>
<dbReference type="GO" id="GO:0005634">
    <property type="term" value="C:nucleus"/>
    <property type="evidence" value="ECO:0007669"/>
    <property type="project" value="UniProtKB-ARBA"/>
</dbReference>
<dbReference type="AlphaFoldDB" id="A0A1D8NEE8"/>
<dbReference type="VEuPathDB" id="FungiDB:YALI0_D13178g"/>
<dbReference type="Gene3D" id="3.30.420.40">
    <property type="match status" value="2"/>
</dbReference>
<proteinExistence type="inferred from homology"/>
<comment type="subcellular location">
    <subcellularLocation>
        <location evidence="1">Cytoplasm</location>
    </subcellularLocation>
</comment>
<dbReference type="KEGG" id="yli:2910814"/>